<gene>
    <name evidence="5" type="ORF">HJ568_06345</name>
</gene>
<dbReference type="PANTHER" id="PTHR45138:SF9">
    <property type="entry name" value="DIGUANYLATE CYCLASE DGCM-RELATED"/>
    <property type="match status" value="1"/>
</dbReference>
<feature type="domain" description="GGDEF" evidence="4">
    <location>
        <begin position="217"/>
        <end position="346"/>
    </location>
</feature>
<evidence type="ECO:0000256" key="1">
    <source>
        <dbReference type="ARBA" id="ARBA00012528"/>
    </source>
</evidence>
<keyword evidence="6" id="KW-1185">Reference proteome</keyword>
<name>A0ABX1U996_9VIBR</name>
<dbReference type="Gene3D" id="3.30.70.270">
    <property type="match status" value="1"/>
</dbReference>
<evidence type="ECO:0000259" key="4">
    <source>
        <dbReference type="PROSITE" id="PS50887"/>
    </source>
</evidence>
<feature type="transmembrane region" description="Helical" evidence="3">
    <location>
        <begin position="20"/>
        <end position="39"/>
    </location>
</feature>
<evidence type="ECO:0000313" key="6">
    <source>
        <dbReference type="Proteomes" id="UP000590068"/>
    </source>
</evidence>
<evidence type="ECO:0000313" key="5">
    <source>
        <dbReference type="EMBL" id="NMR69592.1"/>
    </source>
</evidence>
<comment type="caution">
    <text evidence="5">The sequence shown here is derived from an EMBL/GenBank/DDBJ whole genome shotgun (WGS) entry which is preliminary data.</text>
</comment>
<keyword evidence="3" id="KW-1133">Transmembrane helix</keyword>
<protein>
    <recommendedName>
        <fullName evidence="1">diguanylate cyclase</fullName>
        <ecNumber evidence="1">2.7.7.65</ecNumber>
    </recommendedName>
</protein>
<sequence length="352" mass="39610">MSPVRLFSTPRFFSRDDLHAYRRAKLLNFWLLIGFLFLARSTARNFIYIGTSLELTVGILWCVLIAVAYYLFRVKHRLDFPAWIGSLSVAWIVGDLSYHSPILAAPLLLLVPLISFSLIGVSSGVALSGVFSVFIIGNLILNPPDVGSATPNAFIYNHLISLILGGGAACYLELGKQKVINTLHDSATKDELTNCWNRYVFLQSLDTEISNALRLKTPFTLVIYDIDHFKKINDKYGHTTGDLVLQEFVEVINKGIRNTDILARWGGEEFVLLLPRTKINEALNICERISEQIRAHNFSIDDSVTTSVGLTAYENNVPSKELIQRADTALYEAKHQGRDCIKVWKPEFETNK</sequence>
<feature type="transmembrane region" description="Helical" evidence="3">
    <location>
        <begin position="108"/>
        <end position="141"/>
    </location>
</feature>
<reference evidence="5 6" key="1">
    <citation type="submission" date="2020-04" db="EMBL/GenBank/DDBJ databases">
        <title>WGS-Seq of Vibrio isolated by the O'Toole Lab.</title>
        <authorList>
            <person name="Mckone K.P."/>
            <person name="Whitaker R."/>
            <person name="Sevigney J.L."/>
            <person name="Herring J.B."/>
            <person name="O'Toole G."/>
        </authorList>
    </citation>
    <scope>NUCLEOTIDE SEQUENCE [LARGE SCALE GENOMIC DNA]</scope>
    <source>
        <strain evidence="5 6">BS_02</strain>
    </source>
</reference>
<dbReference type="SMART" id="SM00267">
    <property type="entry name" value="GGDEF"/>
    <property type="match status" value="1"/>
</dbReference>
<evidence type="ECO:0000256" key="3">
    <source>
        <dbReference type="SAM" id="Phobius"/>
    </source>
</evidence>
<dbReference type="EMBL" id="JABCJR010000009">
    <property type="protein sequence ID" value="NMR69592.1"/>
    <property type="molecule type" value="Genomic_DNA"/>
</dbReference>
<keyword evidence="3" id="KW-0472">Membrane</keyword>
<dbReference type="NCBIfam" id="TIGR00254">
    <property type="entry name" value="GGDEF"/>
    <property type="match status" value="1"/>
</dbReference>
<dbReference type="InterPro" id="IPR050469">
    <property type="entry name" value="Diguanylate_Cyclase"/>
</dbReference>
<dbReference type="CDD" id="cd01949">
    <property type="entry name" value="GGDEF"/>
    <property type="match status" value="1"/>
</dbReference>
<dbReference type="Proteomes" id="UP000590068">
    <property type="component" value="Unassembled WGS sequence"/>
</dbReference>
<dbReference type="PROSITE" id="PS50887">
    <property type="entry name" value="GGDEF"/>
    <property type="match status" value="1"/>
</dbReference>
<dbReference type="InterPro" id="IPR000160">
    <property type="entry name" value="GGDEF_dom"/>
</dbReference>
<dbReference type="InterPro" id="IPR043128">
    <property type="entry name" value="Rev_trsase/Diguanyl_cyclase"/>
</dbReference>
<dbReference type="Pfam" id="PF00990">
    <property type="entry name" value="GGDEF"/>
    <property type="match status" value="1"/>
</dbReference>
<dbReference type="RefSeq" id="WP_102443535.1">
    <property type="nucleotide sequence ID" value="NZ_JABBXC010000010.1"/>
</dbReference>
<feature type="transmembrane region" description="Helical" evidence="3">
    <location>
        <begin position="153"/>
        <end position="174"/>
    </location>
</feature>
<proteinExistence type="predicted"/>
<accession>A0ABX1U996</accession>
<dbReference type="PANTHER" id="PTHR45138">
    <property type="entry name" value="REGULATORY COMPONENTS OF SENSORY TRANSDUCTION SYSTEM"/>
    <property type="match status" value="1"/>
</dbReference>
<dbReference type="EC" id="2.7.7.65" evidence="1"/>
<organism evidence="5 6">
    <name type="scientific">Vibrio breoganii</name>
    <dbReference type="NCBI Taxonomy" id="553239"/>
    <lineage>
        <taxon>Bacteria</taxon>
        <taxon>Pseudomonadati</taxon>
        <taxon>Pseudomonadota</taxon>
        <taxon>Gammaproteobacteria</taxon>
        <taxon>Vibrionales</taxon>
        <taxon>Vibrionaceae</taxon>
        <taxon>Vibrio</taxon>
    </lineage>
</organism>
<feature type="transmembrane region" description="Helical" evidence="3">
    <location>
        <begin position="46"/>
        <end position="72"/>
    </location>
</feature>
<comment type="catalytic activity">
    <reaction evidence="2">
        <text>2 GTP = 3',3'-c-di-GMP + 2 diphosphate</text>
        <dbReference type="Rhea" id="RHEA:24898"/>
        <dbReference type="ChEBI" id="CHEBI:33019"/>
        <dbReference type="ChEBI" id="CHEBI:37565"/>
        <dbReference type="ChEBI" id="CHEBI:58805"/>
        <dbReference type="EC" id="2.7.7.65"/>
    </reaction>
</comment>
<evidence type="ECO:0000256" key="2">
    <source>
        <dbReference type="ARBA" id="ARBA00034247"/>
    </source>
</evidence>
<dbReference type="SUPFAM" id="SSF55073">
    <property type="entry name" value="Nucleotide cyclase"/>
    <property type="match status" value="1"/>
</dbReference>
<keyword evidence="3" id="KW-0812">Transmembrane</keyword>
<dbReference type="InterPro" id="IPR029787">
    <property type="entry name" value="Nucleotide_cyclase"/>
</dbReference>